<dbReference type="PROSITE" id="PS00411">
    <property type="entry name" value="KINESIN_MOTOR_1"/>
    <property type="match status" value="1"/>
</dbReference>
<keyword evidence="5 7" id="KW-0175">Coiled coil</keyword>
<gene>
    <name evidence="10" type="ORF">N0F65_012163</name>
</gene>
<dbReference type="Gene3D" id="1.10.287.1490">
    <property type="match status" value="1"/>
</dbReference>
<dbReference type="Proteomes" id="UP001146120">
    <property type="component" value="Unassembled WGS sequence"/>
</dbReference>
<feature type="compositionally biased region" description="Polar residues" evidence="8">
    <location>
        <begin position="795"/>
        <end position="806"/>
    </location>
</feature>
<feature type="region of interest" description="Disordered" evidence="8">
    <location>
        <begin position="1"/>
        <end position="132"/>
    </location>
</feature>
<feature type="compositionally biased region" description="Basic and acidic residues" evidence="8">
    <location>
        <begin position="50"/>
        <end position="68"/>
    </location>
</feature>
<sequence length="2534" mass="283390">MSTRPFLRSSSNSTRAADARSRSSSVTGGATAKERRERTSSLPGRGHVQPRYDDNQRLEQQDVEHSPGIDDMLAELFGEEDDDDAVADEPGLSLRLDDGDDRNGDDKDQDPSSPEESAGMEEVLVGDETSSTADSTVMALGETHILTAVRVRPMLPSEKKAGCRRILDMGADGAWTRIVNPASLSSSSHSPTPSTTAAFELTMTSSASHATQFSHDFVFDHSFWSYDRAPGRHFATQQVVYDTVGVYAIQSAWQGYNCSVFAYGQTSAGKTHTMMGDDSGRGVDGQNNGRQGLTPRICHGLFDKIDASKAAARASGVFVPRFQVQVSYVEVYHEKVFDLLAQSKLRHTKESLKVREHPEDGVYVEHAARITVTKFEDVKALLDEGNRMRSVAATKVNQRSSRSHAILTLFFKQQTREHAPSVAVSSRSQLTRGLSANGLSNHREDTGVRAACVTKKSKLCLVDLAGSERADISGASGTRLREAGYINRSLSTLADVISALSKRPSTSATTTVMGYNSSATSQFVPYRNSVLTRLLKESLGGNARTVMLAAVSPCCIHYEETLSTLKYVDRAKSVVNTARVNSESSLELVTELRKEIHELKHKLQPAAVPEDPVAVPSEPRRHTSTNTSTTARERRATSSNDRSRKSSVGNVVVATHRSSATASRTTGTNTAVAAHQHSDKSGPPASSPLFATIAFGEKDKSKMEREIAKLKMLLKKKEREALDHQQQATATHTLEMTRTRRLVALMLVYSRIWQANKHRAFAQWAKCATARTTVGSVVAPLTLDSQTLLEDLATNNQDEPSSTGRSSPRHDMPPPAPRHKGAVHGELDILCASVVNDFFGSPEVARCPEDESGSGQTHSNQDECNSHRHKSHASHAVDIKQSLTSLLSSASRKQRVLKHVSRCLRVIDITRKAMGPTMRRLTKSAASHPLCCVPAYRPYYLERKLLKQAEKAFLTMIHHLTDLEAAVPMMQRKRRPTSDDDGNEVDVYETLEACFVRFCVHVMRPLCEQLGASMPVATHPDEAVPSLVDAFQEHLRVVLEDQFASIDAPQVVSALTELWRLSEHLKTVWWAVEFQVDQLRALAMAYDTLMSKHTQRLDRLGMYTADLEHHHVALTKQHASQCLRMSKTDQELTAVMRHGKILEEEYSMMQGTHGPVVGDTTTMARVEELEAALAASTAGAQAKQARLDRELCEMAAVTKELEAQNIQLQQQCKRYQDDAARRTTELLTVTERMKEVEASAATAAMETDEWKRKSATLQIESTATNGQIRLVEQERDKLREECRAFQEQLLELQAQSDALQAQLSRGTEAKKQRLIEVEAQYSALLTDCAELQAKAVEASKLMVEVDIKEARILKLEAVEASMQAEMSVLYASVAQWEATCTRGVQERAELSAQLEHTKLEVEYGTDRITELTTQLLDLEAQLQTTTTTLTQTQEDVTASRAEWERQLAAMTAKATELEQERDKLSQLVATAESQHTQELGNVALELNALRDSVTQSERDRKMDQDIIRALQEQLNEAEEEDRTKAAEIVLLQEQIDSLSQTEVQLRLTNERKKELEIQLATQASIMRAHEVAAVEKDFEHDNIIRQHDAAWEEKLAKAREELAAAAKLSAERISELDVHVSELLKKNATHAHNGELAQHEALNWKEQLSAMTSKTAELVALVSSLEQANNVKQQEIEALQDQLTSTQQAFSEARMELAHATTAHGKAMKTYDEQMRDAEITGTDLLKLIKDREEKIEVLNHEINGCRSDIAEWQIQCESWETTTQQLREQIARKDTEVTELRDQLTSATDAQNDIASSFERDRQNLQELLAKTKDERENLARRVDDAQPQLAVTEYQVTIASLQERLKTSLEAMQRSKDDHAREIAGVQTQLEEAEHSAAALRSRITELAETDGERALELAQLKNRISAIEDNLCVSNECRRAAEAKCNAVQQQWDEHVLEMELNKTLREEQAKALERLQIWKHQVAAMVAEVSTSEPIDLTESNADDMVQLSDALTKIIMRNKQMECDVAYTRETMNSQVALEKNRNAELAMQLQESQIKLSEVSDLYVVQSNAVAELESELSQLREKCARDHELKRSELETQVCELTLERDKLVEQMATQEEELRYVQAMVTTDQSMRDQSERQAQELATNKETIRQLEEQLRAAEEEVAQLQQAKLAAQMESFTELSAQQHLISQLQAAAAKDRATLAQLTSEIRLTSERLELSEQLVATQERTLVEARQQFEMLIGRAAELEHDHLTMKSQLEHDKVSLELCKHELTAATEVQQALRSRLEESEVQLSDSRQALSELSDQARAQAEKNHALQLECAQLQDEQQQSQTNHDIVSRKCADLEAKLEAMTCDMEDFKRKSREDRAQLVESYRGACKQVEHVQKQLSDAVEEKLAMNSKVTLLSDTYEAQLRTVCATTDRLKVQFNQQLSIRDMNVEDWHAHYTLLEDRLAVVTEQLQLHEQKDADRVMSTHLDSLDSWFHDTIEDAVPELSTCLPPVDRTERETSTSTYEATCSTIIDTAGSEVLAPTAKGGSELEAENVQLR</sequence>
<dbReference type="GO" id="GO:0008017">
    <property type="term" value="F:microtubule binding"/>
    <property type="evidence" value="ECO:0007669"/>
    <property type="project" value="InterPro"/>
</dbReference>
<dbReference type="GO" id="GO:0005737">
    <property type="term" value="C:cytoplasm"/>
    <property type="evidence" value="ECO:0007669"/>
    <property type="project" value="UniProtKB-SubCell"/>
</dbReference>
<feature type="coiled-coil region" evidence="7">
    <location>
        <begin position="2120"/>
        <end position="2238"/>
    </location>
</feature>
<feature type="coiled-coil region" evidence="7">
    <location>
        <begin position="2049"/>
        <end position="2076"/>
    </location>
</feature>
<feature type="coiled-coil region" evidence="7">
    <location>
        <begin position="1662"/>
        <end position="1696"/>
    </location>
</feature>
<evidence type="ECO:0000259" key="9">
    <source>
        <dbReference type="PROSITE" id="PS50067"/>
    </source>
</evidence>
<dbReference type="GO" id="GO:0051231">
    <property type="term" value="P:spindle elongation"/>
    <property type="evidence" value="ECO:0007669"/>
    <property type="project" value="TreeGrafter"/>
</dbReference>
<dbReference type="Pfam" id="PF00225">
    <property type="entry name" value="Kinesin"/>
    <property type="match status" value="1"/>
</dbReference>
<reference evidence="10" key="2">
    <citation type="journal article" date="2023" name="Microbiol Resour">
        <title>Decontamination and Annotation of the Draft Genome Sequence of the Oomycete Lagenidium giganteum ARSEF 373.</title>
        <authorList>
            <person name="Morgan W.R."/>
            <person name="Tartar A."/>
        </authorList>
    </citation>
    <scope>NUCLEOTIDE SEQUENCE</scope>
    <source>
        <strain evidence="10">ARSEF 373</strain>
    </source>
</reference>
<feature type="domain" description="Kinesin motor" evidence="9">
    <location>
        <begin position="144"/>
        <end position="574"/>
    </location>
</feature>
<feature type="coiled-coil region" evidence="7">
    <location>
        <begin position="1415"/>
        <end position="1474"/>
    </location>
</feature>
<dbReference type="SUPFAM" id="SSF52540">
    <property type="entry name" value="P-loop containing nucleoside triphosphate hydrolases"/>
    <property type="match status" value="1"/>
</dbReference>
<accession>A0AAV2YV69</accession>
<evidence type="ECO:0000256" key="3">
    <source>
        <dbReference type="ARBA" id="ARBA00022741"/>
    </source>
</evidence>
<evidence type="ECO:0000256" key="1">
    <source>
        <dbReference type="ARBA" id="ARBA00004496"/>
    </source>
</evidence>
<comment type="similarity">
    <text evidence="6">Belongs to the TRAFAC class myosin-kinesin ATPase superfamily. Kinesin family.</text>
</comment>
<feature type="region of interest" description="Disordered" evidence="8">
    <location>
        <begin position="795"/>
        <end position="821"/>
    </location>
</feature>
<evidence type="ECO:0000313" key="10">
    <source>
        <dbReference type="EMBL" id="DAZ97900.1"/>
    </source>
</evidence>
<proteinExistence type="inferred from homology"/>
<evidence type="ECO:0000313" key="11">
    <source>
        <dbReference type="Proteomes" id="UP001146120"/>
    </source>
</evidence>
<feature type="compositionally biased region" description="Basic and acidic residues" evidence="8">
    <location>
        <begin position="631"/>
        <end position="644"/>
    </location>
</feature>
<dbReference type="InterPro" id="IPR001752">
    <property type="entry name" value="Kinesin_motor_dom"/>
</dbReference>
<feature type="coiled-coil region" evidence="7">
    <location>
        <begin position="1750"/>
        <end position="1892"/>
    </location>
</feature>
<dbReference type="PROSITE" id="PS50067">
    <property type="entry name" value="KINESIN_MOTOR_2"/>
    <property type="match status" value="1"/>
</dbReference>
<feature type="coiled-coil region" evidence="7">
    <location>
        <begin position="1268"/>
        <end position="1334"/>
    </location>
</feature>
<keyword evidence="11" id="KW-1185">Reference proteome</keyword>
<evidence type="ECO:0000256" key="7">
    <source>
        <dbReference type="SAM" id="Coils"/>
    </source>
</evidence>
<dbReference type="GO" id="GO:0007018">
    <property type="term" value="P:microtubule-based movement"/>
    <property type="evidence" value="ECO:0007669"/>
    <property type="project" value="InterPro"/>
</dbReference>
<feature type="compositionally biased region" description="Acidic residues" evidence="8">
    <location>
        <begin position="77"/>
        <end position="87"/>
    </location>
</feature>
<dbReference type="PANTHER" id="PTHR47969">
    <property type="entry name" value="CHROMOSOME-ASSOCIATED KINESIN KIF4A-RELATED"/>
    <property type="match status" value="1"/>
</dbReference>
<feature type="region of interest" description="Disordered" evidence="8">
    <location>
        <begin position="601"/>
        <end position="686"/>
    </location>
</feature>
<comment type="subcellular location">
    <subcellularLocation>
        <location evidence="1">Cytoplasm</location>
    </subcellularLocation>
</comment>
<reference evidence="10" key="1">
    <citation type="submission" date="2022-11" db="EMBL/GenBank/DDBJ databases">
        <authorList>
            <person name="Morgan W.R."/>
            <person name="Tartar A."/>
        </authorList>
    </citation>
    <scope>NUCLEOTIDE SEQUENCE</scope>
    <source>
        <strain evidence="10">ARSEF 373</strain>
    </source>
</reference>
<organism evidence="10 11">
    <name type="scientific">Lagenidium giganteum</name>
    <dbReference type="NCBI Taxonomy" id="4803"/>
    <lineage>
        <taxon>Eukaryota</taxon>
        <taxon>Sar</taxon>
        <taxon>Stramenopiles</taxon>
        <taxon>Oomycota</taxon>
        <taxon>Peronosporomycetes</taxon>
        <taxon>Pythiales</taxon>
        <taxon>Pythiaceae</taxon>
    </lineage>
</organism>
<evidence type="ECO:0000256" key="5">
    <source>
        <dbReference type="ARBA" id="ARBA00023054"/>
    </source>
</evidence>
<keyword evidence="2" id="KW-0963">Cytoplasm</keyword>
<dbReference type="InterPro" id="IPR019821">
    <property type="entry name" value="Kinesin_motor_CS"/>
</dbReference>
<dbReference type="Gene3D" id="3.40.850.10">
    <property type="entry name" value="Kinesin motor domain"/>
    <property type="match status" value="1"/>
</dbReference>
<dbReference type="SMART" id="SM00129">
    <property type="entry name" value="KISc"/>
    <property type="match status" value="1"/>
</dbReference>
<evidence type="ECO:0000256" key="2">
    <source>
        <dbReference type="ARBA" id="ARBA00022490"/>
    </source>
</evidence>
<dbReference type="GO" id="GO:0003777">
    <property type="term" value="F:microtubule motor activity"/>
    <property type="evidence" value="ECO:0007669"/>
    <property type="project" value="InterPro"/>
</dbReference>
<dbReference type="InterPro" id="IPR027417">
    <property type="entry name" value="P-loop_NTPase"/>
</dbReference>
<evidence type="ECO:0000256" key="4">
    <source>
        <dbReference type="ARBA" id="ARBA00022840"/>
    </source>
</evidence>
<evidence type="ECO:0000256" key="8">
    <source>
        <dbReference type="SAM" id="MobiDB-lite"/>
    </source>
</evidence>
<feature type="binding site" evidence="6">
    <location>
        <begin position="264"/>
        <end position="271"/>
    </location>
    <ligand>
        <name>ATP</name>
        <dbReference type="ChEBI" id="CHEBI:30616"/>
    </ligand>
</feature>
<dbReference type="InterPro" id="IPR027640">
    <property type="entry name" value="Kinesin-like_fam"/>
</dbReference>
<evidence type="ECO:0000256" key="6">
    <source>
        <dbReference type="PROSITE-ProRule" id="PRU00283"/>
    </source>
</evidence>
<feature type="coiled-coil region" evidence="7">
    <location>
        <begin position="1500"/>
        <end position="1558"/>
    </location>
</feature>
<feature type="coiled-coil region" evidence="7">
    <location>
        <begin position="2274"/>
        <end position="2350"/>
    </location>
</feature>
<feature type="coiled-coil region" evidence="7">
    <location>
        <begin position="700"/>
        <end position="727"/>
    </location>
</feature>
<dbReference type="GO" id="GO:0005524">
    <property type="term" value="F:ATP binding"/>
    <property type="evidence" value="ECO:0007669"/>
    <property type="project" value="UniProtKB-UniRule"/>
</dbReference>
<keyword evidence="3 6" id="KW-0547">Nucleotide-binding</keyword>
<name>A0AAV2YV69_9STRA</name>
<dbReference type="PANTHER" id="PTHR47969:SF15">
    <property type="entry name" value="CHROMOSOME-ASSOCIATED KINESIN KIF4A-RELATED"/>
    <property type="match status" value="1"/>
</dbReference>
<feature type="compositionally biased region" description="Basic and acidic residues" evidence="8">
    <location>
        <begin position="95"/>
        <end position="110"/>
    </location>
</feature>
<dbReference type="GO" id="GO:0007052">
    <property type="term" value="P:mitotic spindle organization"/>
    <property type="evidence" value="ECO:0007669"/>
    <property type="project" value="TreeGrafter"/>
</dbReference>
<keyword evidence="4 6" id="KW-0067">ATP-binding</keyword>
<protein>
    <recommendedName>
        <fullName evidence="9">Kinesin motor domain-containing protein</fullName>
    </recommendedName>
</protein>
<dbReference type="GO" id="GO:0005875">
    <property type="term" value="C:microtubule associated complex"/>
    <property type="evidence" value="ECO:0007669"/>
    <property type="project" value="TreeGrafter"/>
</dbReference>
<dbReference type="PRINTS" id="PR00380">
    <property type="entry name" value="KINESINHEAVY"/>
</dbReference>
<dbReference type="InterPro" id="IPR036961">
    <property type="entry name" value="Kinesin_motor_dom_sf"/>
</dbReference>
<feature type="compositionally biased region" description="Low complexity" evidence="8">
    <location>
        <begin position="605"/>
        <end position="617"/>
    </location>
</feature>
<feature type="compositionally biased region" description="Low complexity" evidence="8">
    <location>
        <begin position="651"/>
        <end position="672"/>
    </location>
</feature>
<feature type="region of interest" description="Disordered" evidence="8">
    <location>
        <begin position="846"/>
        <end position="876"/>
    </location>
</feature>
<comment type="caution">
    <text evidence="10">The sequence shown here is derived from an EMBL/GenBank/DDBJ whole genome shotgun (WGS) entry which is preliminary data.</text>
</comment>
<dbReference type="EMBL" id="DAKRPA010000122">
    <property type="protein sequence ID" value="DAZ97900.1"/>
    <property type="molecule type" value="Genomic_DNA"/>
</dbReference>
<keyword evidence="6" id="KW-0505">Motor protein</keyword>